<organism evidence="6 7">
    <name type="scientific">Cellulomonas bogoriensis 69B4 = DSM 16987</name>
    <dbReference type="NCBI Taxonomy" id="1386082"/>
    <lineage>
        <taxon>Bacteria</taxon>
        <taxon>Bacillati</taxon>
        <taxon>Actinomycetota</taxon>
        <taxon>Actinomycetes</taxon>
        <taxon>Micrococcales</taxon>
        <taxon>Cellulomonadaceae</taxon>
        <taxon>Cellulomonas</taxon>
    </lineage>
</organism>
<comment type="caution">
    <text evidence="6">The sequence shown here is derived from an EMBL/GenBank/DDBJ whole genome shotgun (WGS) entry which is preliminary data.</text>
</comment>
<dbReference type="OrthoDB" id="5187293at2"/>
<keyword evidence="4 5" id="KW-0472">Membrane</keyword>
<evidence type="ECO:0000256" key="3">
    <source>
        <dbReference type="ARBA" id="ARBA00022989"/>
    </source>
</evidence>
<dbReference type="GO" id="GO:0005886">
    <property type="term" value="C:plasma membrane"/>
    <property type="evidence" value="ECO:0007669"/>
    <property type="project" value="TreeGrafter"/>
</dbReference>
<accession>A0A0A0BLC8</accession>
<feature type="transmembrane region" description="Helical" evidence="5">
    <location>
        <begin position="51"/>
        <end position="73"/>
    </location>
</feature>
<dbReference type="Pfam" id="PF02361">
    <property type="entry name" value="CbiQ"/>
    <property type="match status" value="1"/>
</dbReference>
<dbReference type="AlphaFoldDB" id="A0A0A0BLC8"/>
<keyword evidence="2 5" id="KW-0812">Transmembrane</keyword>
<name>A0A0A0BLC8_9CELL</name>
<evidence type="ECO:0000256" key="5">
    <source>
        <dbReference type="SAM" id="Phobius"/>
    </source>
</evidence>
<proteinExistence type="predicted"/>
<evidence type="ECO:0000256" key="4">
    <source>
        <dbReference type="ARBA" id="ARBA00023136"/>
    </source>
</evidence>
<feature type="transmembrane region" description="Helical" evidence="5">
    <location>
        <begin position="6"/>
        <end position="39"/>
    </location>
</feature>
<feature type="transmembrane region" description="Helical" evidence="5">
    <location>
        <begin position="285"/>
        <end position="306"/>
    </location>
</feature>
<dbReference type="PANTHER" id="PTHR33514">
    <property type="entry name" value="PROTEIN ABCI12, CHLOROPLASTIC"/>
    <property type="match status" value="1"/>
</dbReference>
<feature type="transmembrane region" description="Helical" evidence="5">
    <location>
        <begin position="106"/>
        <end position="126"/>
    </location>
</feature>
<keyword evidence="3 5" id="KW-1133">Transmembrane helix</keyword>
<feature type="transmembrane region" description="Helical" evidence="5">
    <location>
        <begin position="79"/>
        <end position="99"/>
    </location>
</feature>
<gene>
    <name evidence="6" type="ORF">N869_10915</name>
</gene>
<reference evidence="6 7" key="1">
    <citation type="submission" date="2013-08" db="EMBL/GenBank/DDBJ databases">
        <title>Genome sequencing of Cellulomonas bogoriensis 69B4.</title>
        <authorList>
            <person name="Chen F."/>
            <person name="Li Y."/>
            <person name="Wang G."/>
        </authorList>
    </citation>
    <scope>NUCLEOTIDE SEQUENCE [LARGE SCALE GENOMIC DNA]</scope>
    <source>
        <strain evidence="6 7">69B4</strain>
    </source>
</reference>
<feature type="transmembrane region" description="Helical" evidence="5">
    <location>
        <begin position="222"/>
        <end position="241"/>
    </location>
</feature>
<feature type="transmembrane region" description="Helical" evidence="5">
    <location>
        <begin position="247"/>
        <end position="273"/>
    </location>
</feature>
<evidence type="ECO:0000256" key="2">
    <source>
        <dbReference type="ARBA" id="ARBA00022692"/>
    </source>
</evidence>
<evidence type="ECO:0000313" key="7">
    <source>
        <dbReference type="Proteomes" id="UP000054314"/>
    </source>
</evidence>
<dbReference type="Proteomes" id="UP000054314">
    <property type="component" value="Unassembled WGS sequence"/>
</dbReference>
<dbReference type="PANTHER" id="PTHR33514:SF15">
    <property type="entry name" value="COBALT TRANSPORT PROTEIN"/>
    <property type="match status" value="1"/>
</dbReference>
<protein>
    <submittedName>
        <fullName evidence="6">Cobalt ABC transporter permease</fullName>
    </submittedName>
</protein>
<feature type="transmembrane region" description="Helical" evidence="5">
    <location>
        <begin position="146"/>
        <end position="167"/>
    </location>
</feature>
<comment type="subcellular location">
    <subcellularLocation>
        <location evidence="1">Membrane</location>
        <topology evidence="1">Multi-pass membrane protein</topology>
    </subcellularLocation>
</comment>
<evidence type="ECO:0000256" key="1">
    <source>
        <dbReference type="ARBA" id="ARBA00004141"/>
    </source>
</evidence>
<dbReference type="RefSeq" id="WP_052105636.1">
    <property type="nucleotide sequence ID" value="NZ_AXCZ01000309.1"/>
</dbReference>
<sequence length="325" mass="32984">MHPLAWWAWALCLALAVTRAGDVVTVLALAAAVVLVVVVHRQDTPWGRAFTAYLVLAGLVVVLRVVFHVLVGIKPPGPVLLDLPVVPAPGWAVNVELLGPVTVPGLLGAVAGGVRLGALILCFGAANTLVDPRRALRSLPAALHQIGTAVVIAVSLAPQLVSAALAVRRAQRLRGMDGRGPRTVLAVVPPVLSEALDRSLTAAASMDARGYARAVGGRDRRVGALVVLALLAATLGTYGILDGTTPAWLGVPVLVAGGLAAVVASVLAGRQVLRSRYRPDTWGPVSWLVTGCGVVAVVTALAGAGLPAGDATDVVPAALLVAAAV</sequence>
<evidence type="ECO:0000313" key="6">
    <source>
        <dbReference type="EMBL" id="KGM08502.1"/>
    </source>
</evidence>
<feature type="non-terminal residue" evidence="6">
    <location>
        <position position="325"/>
    </location>
</feature>
<dbReference type="EMBL" id="AXCZ01000309">
    <property type="protein sequence ID" value="KGM08502.1"/>
    <property type="molecule type" value="Genomic_DNA"/>
</dbReference>
<keyword evidence="7" id="KW-1185">Reference proteome</keyword>
<dbReference type="InterPro" id="IPR003339">
    <property type="entry name" value="ABC/ECF_trnsptr_transmembrane"/>
</dbReference>